<dbReference type="InterPro" id="IPR037165">
    <property type="entry name" value="AldOxase/xan_DH_Mopterin-bd_sf"/>
</dbReference>
<dbReference type="InterPro" id="IPR051312">
    <property type="entry name" value="Diverse_Substr_Oxidored"/>
</dbReference>
<comment type="caution">
    <text evidence="6">The sequence shown here is derived from an EMBL/GenBank/DDBJ whole genome shotgun (WGS) entry which is preliminary data.</text>
</comment>
<keyword evidence="7" id="KW-1185">Reference proteome</keyword>
<sequence length="461" mass="49739">MKEAAVLAKGYIADLFAPEEITNIGLEEIEFDLETGHWRVTVGFSRPWDRIKNKTVASSLGYPRSARSYKVVSINDDTSNVESVKDYDLAGSEDRDLIARHRRLEDYSAADYELSIDFLAPVSRVLVTPNALTETSNLIRQHRDPQRSQLMRRLRAIIQDSQEVVVASAKASDNPVFEGLGLTDAVLLEVATAETPLLTALWEGAVYDDNGQLLTGSMLDYALPRAHLVPNIETLSTETPSPHNPLGVKGIGETGTIASTVTIYNAVIDALRPLGVTRLEMPLTPEKVWRAIQEAGGAFSTAVAENEIVTSVSVPTLVHHDHDTGHGHDHGHEHDHGHGHEHEATSIHGEVGEYAKMSHPASFYPVIGGAVVLNAENGRCISARVAVGGLVPSPVRAPSVEAALAGQELTADNITAAANLLPNDLGNEIIGDIFASADYRRAIAPVEVKHAMFHAIGLAHH</sequence>
<dbReference type="InterPro" id="IPR005107">
    <property type="entry name" value="CO_DH_flav_C"/>
</dbReference>
<feature type="domain" description="CO dehydrogenase flavoprotein C-terminal" evidence="5">
    <location>
        <begin position="352"/>
        <end position="455"/>
    </location>
</feature>
<dbReference type="GO" id="GO:0016491">
    <property type="term" value="F:oxidoreductase activity"/>
    <property type="evidence" value="ECO:0007669"/>
    <property type="project" value="UniProtKB-KW"/>
</dbReference>
<evidence type="ECO:0000256" key="1">
    <source>
        <dbReference type="ARBA" id="ARBA00022630"/>
    </source>
</evidence>
<dbReference type="EMBL" id="CASHTH010000436">
    <property type="protein sequence ID" value="CAI8001405.1"/>
    <property type="molecule type" value="Genomic_DNA"/>
</dbReference>
<keyword evidence="3" id="KW-0560">Oxidoreductase</keyword>
<keyword evidence="2" id="KW-0274">FAD</keyword>
<dbReference type="InterPro" id="IPR036683">
    <property type="entry name" value="CO_DH_flav_C_dom_sf"/>
</dbReference>
<dbReference type="SMART" id="SM01092">
    <property type="entry name" value="CO_deh_flav_C"/>
    <property type="match status" value="1"/>
</dbReference>
<dbReference type="SUPFAM" id="SSF55447">
    <property type="entry name" value="CO dehydrogenase flavoprotein C-terminal domain-like"/>
    <property type="match status" value="1"/>
</dbReference>
<evidence type="ECO:0000256" key="4">
    <source>
        <dbReference type="SAM" id="MobiDB-lite"/>
    </source>
</evidence>
<evidence type="ECO:0000256" key="3">
    <source>
        <dbReference type="ARBA" id="ARBA00023002"/>
    </source>
</evidence>
<reference evidence="6" key="1">
    <citation type="submission" date="2023-03" db="EMBL/GenBank/DDBJ databases">
        <authorList>
            <person name="Steffen K."/>
            <person name="Cardenas P."/>
        </authorList>
    </citation>
    <scope>NUCLEOTIDE SEQUENCE</scope>
</reference>
<dbReference type="Gene3D" id="3.30.365.10">
    <property type="entry name" value="Aldehyde oxidase/xanthine dehydrogenase, molybdopterin binding domain"/>
    <property type="match status" value="1"/>
</dbReference>
<proteinExistence type="predicted"/>
<protein>
    <submittedName>
        <fullName evidence="6">Carbon monoxide dehydrogenase large chain</fullName>
    </submittedName>
</protein>
<gene>
    <name evidence="6" type="ORF">GBAR_LOCUS3183</name>
</gene>
<dbReference type="SUPFAM" id="SSF56003">
    <property type="entry name" value="Molybdenum cofactor-binding domain"/>
    <property type="match status" value="1"/>
</dbReference>
<dbReference type="Gene3D" id="3.30.390.50">
    <property type="entry name" value="CO dehydrogenase flavoprotein, C-terminal domain"/>
    <property type="match status" value="1"/>
</dbReference>
<keyword evidence="1" id="KW-0285">Flavoprotein</keyword>
<feature type="region of interest" description="Disordered" evidence="4">
    <location>
        <begin position="322"/>
        <end position="344"/>
    </location>
</feature>
<name>A0AA35R280_GEOBA</name>
<evidence type="ECO:0000259" key="5">
    <source>
        <dbReference type="SMART" id="SM01092"/>
    </source>
</evidence>
<dbReference type="PANTHER" id="PTHR42659">
    <property type="entry name" value="XANTHINE DEHYDROGENASE SUBUNIT C-RELATED"/>
    <property type="match status" value="1"/>
</dbReference>
<evidence type="ECO:0000256" key="2">
    <source>
        <dbReference type="ARBA" id="ARBA00022827"/>
    </source>
</evidence>
<dbReference type="AlphaFoldDB" id="A0AA35R280"/>
<evidence type="ECO:0000313" key="7">
    <source>
        <dbReference type="Proteomes" id="UP001174909"/>
    </source>
</evidence>
<dbReference type="Proteomes" id="UP001174909">
    <property type="component" value="Unassembled WGS sequence"/>
</dbReference>
<organism evidence="6 7">
    <name type="scientific">Geodia barretti</name>
    <name type="common">Barrett's horny sponge</name>
    <dbReference type="NCBI Taxonomy" id="519541"/>
    <lineage>
        <taxon>Eukaryota</taxon>
        <taxon>Metazoa</taxon>
        <taxon>Porifera</taxon>
        <taxon>Demospongiae</taxon>
        <taxon>Heteroscleromorpha</taxon>
        <taxon>Tetractinellida</taxon>
        <taxon>Astrophorina</taxon>
        <taxon>Geodiidae</taxon>
        <taxon>Geodia</taxon>
    </lineage>
</organism>
<dbReference type="PANTHER" id="PTHR42659:SF2">
    <property type="entry name" value="XANTHINE DEHYDROGENASE SUBUNIT C-RELATED"/>
    <property type="match status" value="1"/>
</dbReference>
<dbReference type="Pfam" id="PF03450">
    <property type="entry name" value="CO_deh_flav_C"/>
    <property type="match status" value="1"/>
</dbReference>
<evidence type="ECO:0000313" key="6">
    <source>
        <dbReference type="EMBL" id="CAI8001405.1"/>
    </source>
</evidence>
<accession>A0AA35R280</accession>